<protein>
    <submittedName>
        <fullName evidence="2">Uncharacterized protein</fullName>
    </submittedName>
</protein>
<dbReference type="AlphaFoldDB" id="A0AAE1DZ39"/>
<reference evidence="2" key="1">
    <citation type="journal article" date="2023" name="G3 (Bethesda)">
        <title>A reference genome for the long-term kleptoplast-retaining sea slug Elysia crispata morphotype clarki.</title>
        <authorList>
            <person name="Eastman K.E."/>
            <person name="Pendleton A.L."/>
            <person name="Shaikh M.A."/>
            <person name="Suttiyut T."/>
            <person name="Ogas R."/>
            <person name="Tomko P."/>
            <person name="Gavelis G."/>
            <person name="Widhalm J.R."/>
            <person name="Wisecaver J.H."/>
        </authorList>
    </citation>
    <scope>NUCLEOTIDE SEQUENCE</scope>
    <source>
        <strain evidence="2">ECLA1</strain>
    </source>
</reference>
<gene>
    <name evidence="2" type="ORF">RRG08_027027</name>
</gene>
<keyword evidence="1" id="KW-0175">Coiled coil</keyword>
<organism evidence="2 3">
    <name type="scientific">Elysia crispata</name>
    <name type="common">lettuce slug</name>
    <dbReference type="NCBI Taxonomy" id="231223"/>
    <lineage>
        <taxon>Eukaryota</taxon>
        <taxon>Metazoa</taxon>
        <taxon>Spiralia</taxon>
        <taxon>Lophotrochozoa</taxon>
        <taxon>Mollusca</taxon>
        <taxon>Gastropoda</taxon>
        <taxon>Heterobranchia</taxon>
        <taxon>Euthyneura</taxon>
        <taxon>Panpulmonata</taxon>
        <taxon>Sacoglossa</taxon>
        <taxon>Placobranchoidea</taxon>
        <taxon>Plakobranchidae</taxon>
        <taxon>Elysia</taxon>
    </lineage>
</organism>
<evidence type="ECO:0000313" key="3">
    <source>
        <dbReference type="Proteomes" id="UP001283361"/>
    </source>
</evidence>
<dbReference type="Proteomes" id="UP001283361">
    <property type="component" value="Unassembled WGS sequence"/>
</dbReference>
<proteinExistence type="predicted"/>
<name>A0AAE1DZ39_9GAST</name>
<comment type="caution">
    <text evidence="2">The sequence shown here is derived from an EMBL/GenBank/DDBJ whole genome shotgun (WGS) entry which is preliminary data.</text>
</comment>
<keyword evidence="3" id="KW-1185">Reference proteome</keyword>
<dbReference type="EMBL" id="JAWDGP010001773">
    <property type="protein sequence ID" value="KAK3788294.1"/>
    <property type="molecule type" value="Genomic_DNA"/>
</dbReference>
<accession>A0AAE1DZ39</accession>
<feature type="coiled-coil region" evidence="1">
    <location>
        <begin position="23"/>
        <end position="50"/>
    </location>
</feature>
<evidence type="ECO:0000313" key="2">
    <source>
        <dbReference type="EMBL" id="KAK3788294.1"/>
    </source>
</evidence>
<sequence length="102" mass="11767">MFVACRIFYTQPLQQRIRWRPEQDSELRNLSEAEQDLKELKGQVAGWTNNRNANSVFASATEPDSEEDDNNRVKLESSCSLNHAQEHDNLEKLFSLLDSAQI</sequence>
<evidence type="ECO:0000256" key="1">
    <source>
        <dbReference type="SAM" id="Coils"/>
    </source>
</evidence>